<dbReference type="OrthoDB" id="9757917at2"/>
<name>A0A126V076_9RHOB</name>
<evidence type="ECO:0000259" key="5">
    <source>
        <dbReference type="Pfam" id="PF13087"/>
    </source>
</evidence>
<dbReference type="SUPFAM" id="SSF52540">
    <property type="entry name" value="P-loop containing nucleoside triphosphate hydrolases"/>
    <property type="match status" value="1"/>
</dbReference>
<dbReference type="PANTHER" id="PTHR43788:SF8">
    <property type="entry name" value="DNA-BINDING PROTEIN SMUBP-2"/>
    <property type="match status" value="1"/>
</dbReference>
<dbReference type="STRING" id="1579316.RC74_11065"/>
<keyword evidence="7" id="KW-1185">Reference proteome</keyword>
<dbReference type="InterPro" id="IPR019993">
    <property type="entry name" value="RecB_nuclease_TM0106_put"/>
</dbReference>
<dbReference type="Gene3D" id="3.40.50.300">
    <property type="entry name" value="P-loop containing nucleotide triphosphate hydrolases"/>
    <property type="match status" value="1"/>
</dbReference>
<dbReference type="AlphaFoldDB" id="A0A126V076"/>
<dbReference type="InterPro" id="IPR041679">
    <property type="entry name" value="DNA2/NAM7-like_C"/>
</dbReference>
<evidence type="ECO:0000256" key="1">
    <source>
        <dbReference type="ARBA" id="ARBA00022741"/>
    </source>
</evidence>
<protein>
    <recommendedName>
        <fullName evidence="5">DNA2/NAM7 helicase-like C-terminal domain-containing protein</fullName>
    </recommendedName>
</protein>
<evidence type="ECO:0000256" key="3">
    <source>
        <dbReference type="ARBA" id="ARBA00022806"/>
    </source>
</evidence>
<dbReference type="RefSeq" id="WP_062628215.1">
    <property type="nucleotide sequence ID" value="NZ_CP014327.1"/>
</dbReference>
<organism evidence="6 7">
    <name type="scientific">Falsihalocynthiibacter arcticus</name>
    <dbReference type="NCBI Taxonomy" id="1579316"/>
    <lineage>
        <taxon>Bacteria</taxon>
        <taxon>Pseudomonadati</taxon>
        <taxon>Pseudomonadota</taxon>
        <taxon>Alphaproteobacteria</taxon>
        <taxon>Rhodobacterales</taxon>
        <taxon>Roseobacteraceae</taxon>
        <taxon>Falsihalocynthiibacter</taxon>
    </lineage>
</organism>
<keyword evidence="2" id="KW-0378">Hydrolase</keyword>
<proteinExistence type="predicted"/>
<dbReference type="GO" id="GO:0016787">
    <property type="term" value="F:hydrolase activity"/>
    <property type="evidence" value="ECO:0007669"/>
    <property type="project" value="UniProtKB-KW"/>
</dbReference>
<gene>
    <name evidence="6" type="ORF">RC74_11065</name>
</gene>
<evidence type="ECO:0000313" key="7">
    <source>
        <dbReference type="Proteomes" id="UP000070371"/>
    </source>
</evidence>
<accession>A0A126V076</accession>
<dbReference type="Pfam" id="PF13087">
    <property type="entry name" value="AAA_12"/>
    <property type="match status" value="1"/>
</dbReference>
<evidence type="ECO:0000256" key="4">
    <source>
        <dbReference type="ARBA" id="ARBA00022840"/>
    </source>
</evidence>
<keyword evidence="3" id="KW-0347">Helicase</keyword>
<dbReference type="Proteomes" id="UP000070371">
    <property type="component" value="Chromosome"/>
</dbReference>
<dbReference type="InterPro" id="IPR050534">
    <property type="entry name" value="Coronavir_polyprotein_1ab"/>
</dbReference>
<evidence type="ECO:0000256" key="2">
    <source>
        <dbReference type="ARBA" id="ARBA00022801"/>
    </source>
</evidence>
<dbReference type="NCBIfam" id="TIGR03491">
    <property type="entry name" value="TM0106 family RecB-like putative nuclease"/>
    <property type="match status" value="1"/>
</dbReference>
<dbReference type="GO" id="GO:0005524">
    <property type="term" value="F:ATP binding"/>
    <property type="evidence" value="ECO:0007669"/>
    <property type="project" value="UniProtKB-KW"/>
</dbReference>
<keyword evidence="1" id="KW-0547">Nucleotide-binding</keyword>
<dbReference type="PANTHER" id="PTHR43788">
    <property type="entry name" value="DNA2/NAM7 HELICASE FAMILY MEMBER"/>
    <property type="match status" value="1"/>
</dbReference>
<reference evidence="6 7" key="1">
    <citation type="submission" date="2016-02" db="EMBL/GenBank/DDBJ databases">
        <title>Complete genome sequence of Halocynthiibacter arcticus PAMC 20958t from arctic marine sediment.</title>
        <authorList>
            <person name="Lee Y.M."/>
            <person name="Baek K."/>
            <person name="Lee H.K."/>
            <person name="Shin S.C."/>
        </authorList>
    </citation>
    <scope>NUCLEOTIDE SEQUENCE [LARGE SCALE GENOMIC DNA]</scope>
    <source>
        <strain evidence="6">PAMC 20958</strain>
    </source>
</reference>
<sequence>MRKLEGQILLSASDLMRFMGCAHATTLDIERMNGRGPSPRADSEDAALLQKQGNAHEEGYLKKLKSSGANVVEIASGNLTANALETRHILSTGPDVVFQGAFYSGNWGGWSDFLERVDRPSSLGDFSFEVTDTKLKRTPHPKHLLQLSLYSDLLSEIQGVEPEFASVELGTGDRATFRMKDFSAYARAARHRLEEFVATQTPTRPMPCSDCGLCRWEDHCKSVWIKEDSLFNVANVSRAQVKKLEAADVNTLQELSELDHPVRGIRVGTVDKFQGQEAPVCLVSMTASSADETPRGMEFLFSLNRINVAVSRAKGLSLVFGAPQLREAKCNTVEQMMLVDTLCALPDFNNLSKL</sequence>
<keyword evidence="4" id="KW-0067">ATP-binding</keyword>
<dbReference type="InterPro" id="IPR027417">
    <property type="entry name" value="P-loop_NTPase"/>
</dbReference>
<dbReference type="KEGG" id="hat:RC74_11065"/>
<dbReference type="GO" id="GO:0043139">
    <property type="term" value="F:5'-3' DNA helicase activity"/>
    <property type="evidence" value="ECO:0007669"/>
    <property type="project" value="TreeGrafter"/>
</dbReference>
<dbReference type="EMBL" id="CP014327">
    <property type="protein sequence ID" value="AML51731.1"/>
    <property type="molecule type" value="Genomic_DNA"/>
</dbReference>
<evidence type="ECO:0000313" key="6">
    <source>
        <dbReference type="EMBL" id="AML51731.1"/>
    </source>
</evidence>
<feature type="domain" description="DNA2/NAM7 helicase-like C-terminal" evidence="5">
    <location>
        <begin position="238"/>
        <end position="322"/>
    </location>
</feature>